<evidence type="ECO:0000313" key="2">
    <source>
        <dbReference type="EMBL" id="RNA15383.1"/>
    </source>
</evidence>
<feature type="transmembrane region" description="Helical" evidence="1">
    <location>
        <begin position="310"/>
        <end position="328"/>
    </location>
</feature>
<dbReference type="EMBL" id="REGN01004964">
    <property type="protein sequence ID" value="RNA15383.1"/>
    <property type="molecule type" value="Genomic_DNA"/>
</dbReference>
<proteinExistence type="predicted"/>
<reference evidence="2 3" key="1">
    <citation type="journal article" date="2018" name="Sci. Rep.">
        <title>Genomic signatures of local adaptation to the degree of environmental predictability in rotifers.</title>
        <authorList>
            <person name="Franch-Gras L."/>
            <person name="Hahn C."/>
            <person name="Garcia-Roger E.M."/>
            <person name="Carmona M.J."/>
            <person name="Serra M."/>
            <person name="Gomez A."/>
        </authorList>
    </citation>
    <scope>NUCLEOTIDE SEQUENCE [LARGE SCALE GENOMIC DNA]</scope>
    <source>
        <strain evidence="2">HYR1</strain>
    </source>
</reference>
<dbReference type="Proteomes" id="UP000276133">
    <property type="component" value="Unassembled WGS sequence"/>
</dbReference>
<organism evidence="2 3">
    <name type="scientific">Brachionus plicatilis</name>
    <name type="common">Marine rotifer</name>
    <name type="synonym">Brachionus muelleri</name>
    <dbReference type="NCBI Taxonomy" id="10195"/>
    <lineage>
        <taxon>Eukaryota</taxon>
        <taxon>Metazoa</taxon>
        <taxon>Spiralia</taxon>
        <taxon>Gnathifera</taxon>
        <taxon>Rotifera</taxon>
        <taxon>Eurotatoria</taxon>
        <taxon>Monogononta</taxon>
        <taxon>Pseudotrocha</taxon>
        <taxon>Ploima</taxon>
        <taxon>Brachionidae</taxon>
        <taxon>Brachionus</taxon>
    </lineage>
</organism>
<sequence length="389" mass="44796">MYDGFVFDSNKMSIKFLIDILKFCNTKFNFVSPHKLDILMSILNLSLNFQIKILEESIKDLNQLNFDHLIMIMNFKHLTKVPEITCYCYHLFQSRQSLYMYSNTQIFYSSTSPLPSFMYQTNECGSQVYTTHPERLQMNIASSSDLARQQRELTVKKVKENYPSKFALVYSCLIILVGIAQIALQIVTIVNNGALARIGSGIWGGIFCITLGVLALSLIKWKNYCLIISTYVFHTCSIVVLIFAFLVINAISLYFYYIFEYNKNMLPITVIMLILGLIAVVLSASYLVMMCKIGTNEHRRILNYNPGAKQSFKLFFFCWLIWAISSLVNKKLICYDALRQNGLLQLDKHANMCLNRRMINSTHHRLSGKISAEYVESKNFDLITLSIKI</sequence>
<feature type="transmembrane region" description="Helical" evidence="1">
    <location>
        <begin position="265"/>
        <end position="289"/>
    </location>
</feature>
<keyword evidence="1" id="KW-0812">Transmembrane</keyword>
<evidence type="ECO:0000256" key="1">
    <source>
        <dbReference type="SAM" id="Phobius"/>
    </source>
</evidence>
<keyword evidence="3" id="KW-1185">Reference proteome</keyword>
<feature type="transmembrane region" description="Helical" evidence="1">
    <location>
        <begin position="231"/>
        <end position="259"/>
    </location>
</feature>
<gene>
    <name evidence="2" type="ORF">BpHYR1_033808</name>
</gene>
<dbReference type="OrthoDB" id="10189185at2759"/>
<evidence type="ECO:0000313" key="3">
    <source>
        <dbReference type="Proteomes" id="UP000276133"/>
    </source>
</evidence>
<keyword evidence="1" id="KW-0472">Membrane</keyword>
<comment type="caution">
    <text evidence="2">The sequence shown here is derived from an EMBL/GenBank/DDBJ whole genome shotgun (WGS) entry which is preliminary data.</text>
</comment>
<keyword evidence="1" id="KW-1133">Transmembrane helix</keyword>
<accession>A0A3M7QVQ5</accession>
<dbReference type="AlphaFoldDB" id="A0A3M7QVQ5"/>
<protein>
    <submittedName>
        <fullName evidence="2">Uncharacterized protein</fullName>
    </submittedName>
</protein>
<name>A0A3M7QVQ5_BRAPC</name>
<feature type="transmembrane region" description="Helical" evidence="1">
    <location>
        <begin position="166"/>
        <end position="190"/>
    </location>
</feature>
<feature type="transmembrane region" description="Helical" evidence="1">
    <location>
        <begin position="202"/>
        <end position="219"/>
    </location>
</feature>